<evidence type="ECO:0000256" key="4">
    <source>
        <dbReference type="ARBA" id="ARBA00023027"/>
    </source>
</evidence>
<evidence type="ECO:0000256" key="3">
    <source>
        <dbReference type="ARBA" id="ARBA00023002"/>
    </source>
</evidence>
<keyword evidence="3 11" id="KW-0560">Oxidoreductase</keyword>
<sequence length="261" mass="26903">MESGSPPGRLALVTGAAHGIGAAVARELAERGVALALVDRDGEALDVAVKQLRDEGHDVCGEPLDVTDGFAVEEFVERLERTVGPVDILVNVAGVLRTGPVVEMSDSDWETLFAVNTTGVFHCCRSVGRRMSARGDGAVVTVASNAAAVPRMNMAAYGASKAASVSFTKALGLELAATGVRCNVVAPGSTDTGMLRSMWHSDDDRVGTLDGSPCAYRVGIPLRKLGQGSDIAHAVAFLVSSEASHITMQELCVDGGAALGA</sequence>
<feature type="domain" description="Ketoreductase" evidence="10">
    <location>
        <begin position="9"/>
        <end position="190"/>
    </location>
</feature>
<dbReference type="RefSeq" id="WP_310273061.1">
    <property type="nucleotide sequence ID" value="NZ_JAVDXW010000001.1"/>
</dbReference>
<dbReference type="SMART" id="SM00822">
    <property type="entry name" value="PKS_KR"/>
    <property type="match status" value="1"/>
</dbReference>
<organism evidence="11 12">
    <name type="scientific">Haloactinomyces albus</name>
    <dbReference type="NCBI Taxonomy" id="1352928"/>
    <lineage>
        <taxon>Bacteria</taxon>
        <taxon>Bacillati</taxon>
        <taxon>Actinomycetota</taxon>
        <taxon>Actinomycetes</taxon>
        <taxon>Actinopolysporales</taxon>
        <taxon>Actinopolysporaceae</taxon>
        <taxon>Haloactinomyces</taxon>
    </lineage>
</organism>
<dbReference type="PRINTS" id="PR01397">
    <property type="entry name" value="DHBDHDRGNASE"/>
</dbReference>
<reference evidence="11" key="1">
    <citation type="submission" date="2023-07" db="EMBL/GenBank/DDBJ databases">
        <title>Sequencing the genomes of 1000 actinobacteria strains.</title>
        <authorList>
            <person name="Klenk H.-P."/>
        </authorList>
    </citation>
    <scope>NUCLEOTIDE SEQUENCE</scope>
    <source>
        <strain evidence="11">DSM 45977</strain>
    </source>
</reference>
<dbReference type="PRINTS" id="PR00080">
    <property type="entry name" value="SDRFAMILY"/>
</dbReference>
<dbReference type="PANTHER" id="PTHR43669">
    <property type="entry name" value="5-KETO-D-GLUCONATE 5-REDUCTASE"/>
    <property type="match status" value="1"/>
</dbReference>
<dbReference type="PROSITE" id="PS00061">
    <property type="entry name" value="ADH_SHORT"/>
    <property type="match status" value="1"/>
</dbReference>
<gene>
    <name evidence="11" type="ORF">JOF55_002142</name>
</gene>
<proteinExistence type="inferred from homology"/>
<evidence type="ECO:0000256" key="9">
    <source>
        <dbReference type="RuleBase" id="RU000363"/>
    </source>
</evidence>
<evidence type="ECO:0000313" key="11">
    <source>
        <dbReference type="EMBL" id="MDR7301961.1"/>
    </source>
</evidence>
<comment type="similarity">
    <text evidence="2 9">Belongs to the short-chain dehydrogenases/reductases (SDR) family.</text>
</comment>
<dbReference type="Gene3D" id="3.40.50.720">
    <property type="entry name" value="NAD(P)-binding Rossmann-like Domain"/>
    <property type="match status" value="1"/>
</dbReference>
<comment type="pathway">
    <text evidence="1">Siderophore biosynthesis.</text>
</comment>
<keyword evidence="12" id="KW-1185">Reference proteome</keyword>
<dbReference type="GO" id="GO:0019290">
    <property type="term" value="P:siderophore biosynthetic process"/>
    <property type="evidence" value="ECO:0007669"/>
    <property type="project" value="InterPro"/>
</dbReference>
<comment type="catalytic activity">
    <reaction evidence="5">
        <text>(2S,3S)-2,3-dihydroxy-2,3-dihydrobenzoate + NAD(+) = 2,3-dihydroxybenzoate + NADH + H(+)</text>
        <dbReference type="Rhea" id="RHEA:23824"/>
        <dbReference type="ChEBI" id="CHEBI:15378"/>
        <dbReference type="ChEBI" id="CHEBI:36654"/>
        <dbReference type="ChEBI" id="CHEBI:57540"/>
        <dbReference type="ChEBI" id="CHEBI:57945"/>
        <dbReference type="ChEBI" id="CHEBI:58764"/>
        <dbReference type="EC" id="1.3.1.28"/>
    </reaction>
</comment>
<dbReference type="Proteomes" id="UP001180845">
    <property type="component" value="Unassembled WGS sequence"/>
</dbReference>
<evidence type="ECO:0000256" key="2">
    <source>
        <dbReference type="ARBA" id="ARBA00006484"/>
    </source>
</evidence>
<dbReference type="Pfam" id="PF00106">
    <property type="entry name" value="adh_short"/>
    <property type="match status" value="1"/>
</dbReference>
<evidence type="ECO:0000256" key="5">
    <source>
        <dbReference type="ARBA" id="ARBA00052874"/>
    </source>
</evidence>
<dbReference type="InterPro" id="IPR003560">
    <property type="entry name" value="DHB_DH"/>
</dbReference>
<protein>
    <recommendedName>
        <fullName evidence="7 8">2,3-dihydro-2,3-dihydroxybenzoate dehydrogenase</fullName>
        <ecNumber evidence="6 8">1.3.1.28</ecNumber>
    </recommendedName>
</protein>
<dbReference type="EMBL" id="JAVDXW010000001">
    <property type="protein sequence ID" value="MDR7301961.1"/>
    <property type="molecule type" value="Genomic_DNA"/>
</dbReference>
<dbReference type="AlphaFoldDB" id="A0AAE4CM29"/>
<evidence type="ECO:0000256" key="8">
    <source>
        <dbReference type="NCBIfam" id="TIGR04316"/>
    </source>
</evidence>
<dbReference type="SUPFAM" id="SSF51735">
    <property type="entry name" value="NAD(P)-binding Rossmann-fold domains"/>
    <property type="match status" value="1"/>
</dbReference>
<dbReference type="InterPro" id="IPR036291">
    <property type="entry name" value="NAD(P)-bd_dom_sf"/>
</dbReference>
<keyword evidence="4" id="KW-0520">NAD</keyword>
<dbReference type="InterPro" id="IPR057326">
    <property type="entry name" value="KR_dom"/>
</dbReference>
<dbReference type="InterPro" id="IPR020904">
    <property type="entry name" value="Sc_DH/Rdtase_CS"/>
</dbReference>
<dbReference type="GO" id="GO:0008667">
    <property type="term" value="F:2,3-dihydro-2,3-dihydroxybenzoate dehydrogenase activity"/>
    <property type="evidence" value="ECO:0007669"/>
    <property type="project" value="UniProtKB-UniRule"/>
</dbReference>
<dbReference type="FunFam" id="3.40.50.720:FF:000160">
    <property type="entry name" value="2,3-dihydro-2,3-dihydroxybenzoate dehydrogenase"/>
    <property type="match status" value="1"/>
</dbReference>
<dbReference type="InterPro" id="IPR002347">
    <property type="entry name" value="SDR_fam"/>
</dbReference>
<evidence type="ECO:0000259" key="10">
    <source>
        <dbReference type="SMART" id="SM00822"/>
    </source>
</evidence>
<dbReference type="PANTHER" id="PTHR43669:SF3">
    <property type="entry name" value="ALCOHOL DEHYDROGENASE, PUTATIVE (AFU_ORTHOLOGUE AFUA_3G03445)-RELATED"/>
    <property type="match status" value="1"/>
</dbReference>
<dbReference type="EC" id="1.3.1.28" evidence="6 8"/>
<evidence type="ECO:0000256" key="6">
    <source>
        <dbReference type="ARBA" id="ARBA00066334"/>
    </source>
</evidence>
<dbReference type="NCBIfam" id="NF006074">
    <property type="entry name" value="PRK08220.1"/>
    <property type="match status" value="1"/>
</dbReference>
<evidence type="ECO:0000256" key="1">
    <source>
        <dbReference type="ARBA" id="ARBA00004924"/>
    </source>
</evidence>
<name>A0AAE4CM29_9ACTN</name>
<comment type="caution">
    <text evidence="11">The sequence shown here is derived from an EMBL/GenBank/DDBJ whole genome shotgun (WGS) entry which is preliminary data.</text>
</comment>
<evidence type="ECO:0000256" key="7">
    <source>
        <dbReference type="ARBA" id="ARBA00067530"/>
    </source>
</evidence>
<accession>A0AAE4CM29</accession>
<evidence type="ECO:0000313" key="12">
    <source>
        <dbReference type="Proteomes" id="UP001180845"/>
    </source>
</evidence>
<dbReference type="NCBIfam" id="TIGR04316">
    <property type="entry name" value="dhbA_paeA"/>
    <property type="match status" value="1"/>
</dbReference>